<organism evidence="1">
    <name type="scientific">marine metagenome</name>
    <dbReference type="NCBI Taxonomy" id="408172"/>
    <lineage>
        <taxon>unclassified sequences</taxon>
        <taxon>metagenomes</taxon>
        <taxon>ecological metagenomes</taxon>
    </lineage>
</organism>
<protein>
    <submittedName>
        <fullName evidence="1">Uncharacterized protein</fullName>
    </submittedName>
</protein>
<name>A0A383CYV9_9ZZZZ</name>
<proteinExistence type="predicted"/>
<accession>A0A383CYV9</accession>
<dbReference type="EMBL" id="UINC01212763">
    <property type="protein sequence ID" value="SVE37230.1"/>
    <property type="molecule type" value="Genomic_DNA"/>
</dbReference>
<sequence>MQALLKKEVKRPLSYEMLSTLVPKWCRVTKYDSLAKFKTLKDALQGKDMMVVLYNVHDRISKKLVNMPGHFIVINARASGQPTEYFSSSGWSAGQEIAAT</sequence>
<reference evidence="1" key="1">
    <citation type="submission" date="2018-05" db="EMBL/GenBank/DDBJ databases">
        <authorList>
            <person name="Lanie J.A."/>
            <person name="Ng W.-L."/>
            <person name="Kazmierczak K.M."/>
            <person name="Andrzejewski T.M."/>
            <person name="Davidsen T.M."/>
            <person name="Wayne K.J."/>
            <person name="Tettelin H."/>
            <person name="Glass J.I."/>
            <person name="Rusch D."/>
            <person name="Podicherti R."/>
            <person name="Tsui H.-C.T."/>
            <person name="Winkler M.E."/>
        </authorList>
    </citation>
    <scope>NUCLEOTIDE SEQUENCE</scope>
</reference>
<dbReference type="AlphaFoldDB" id="A0A383CYV9"/>
<evidence type="ECO:0000313" key="1">
    <source>
        <dbReference type="EMBL" id="SVE37230.1"/>
    </source>
</evidence>
<gene>
    <name evidence="1" type="ORF">METZ01_LOCUS490084</name>
</gene>